<keyword evidence="2" id="KW-0238">DNA-binding</keyword>
<evidence type="ECO:0000256" key="3">
    <source>
        <dbReference type="ARBA" id="ARBA00023163"/>
    </source>
</evidence>
<dbReference type="SUPFAM" id="SSF75516">
    <property type="entry name" value="Pheromone-binding domain of LuxR-like quorum-sensing transcription factors"/>
    <property type="match status" value="1"/>
</dbReference>
<organism evidence="5 6">
    <name type="scientific">Pseudomonas asuensis</name>
    <dbReference type="NCBI Taxonomy" id="1825787"/>
    <lineage>
        <taxon>Bacteria</taxon>
        <taxon>Pseudomonadati</taxon>
        <taxon>Pseudomonadota</taxon>
        <taxon>Gammaproteobacteria</taxon>
        <taxon>Pseudomonadales</taxon>
        <taxon>Pseudomonadaceae</taxon>
        <taxon>Pseudomonas</taxon>
    </lineage>
</organism>
<keyword evidence="6" id="KW-1185">Reference proteome</keyword>
<dbReference type="PRINTS" id="PR00038">
    <property type="entry name" value="HTHLUXR"/>
</dbReference>
<dbReference type="PANTHER" id="PTHR44688">
    <property type="entry name" value="DNA-BINDING TRANSCRIPTIONAL ACTIVATOR DEVR_DOSR"/>
    <property type="match status" value="1"/>
</dbReference>
<dbReference type="SMART" id="SM00421">
    <property type="entry name" value="HTH_LUXR"/>
    <property type="match status" value="1"/>
</dbReference>
<accession>A0ABQ2H3N4</accession>
<evidence type="ECO:0000259" key="4">
    <source>
        <dbReference type="PROSITE" id="PS50043"/>
    </source>
</evidence>
<keyword evidence="3" id="KW-0804">Transcription</keyword>
<keyword evidence="1" id="KW-0805">Transcription regulation</keyword>
<dbReference type="InterPro" id="IPR016032">
    <property type="entry name" value="Sig_transdc_resp-reg_C-effctor"/>
</dbReference>
<comment type="caution">
    <text evidence="5">The sequence shown here is derived from an EMBL/GenBank/DDBJ whole genome shotgun (WGS) entry which is preliminary data.</text>
</comment>
<dbReference type="InterPro" id="IPR036388">
    <property type="entry name" value="WH-like_DNA-bd_sf"/>
</dbReference>
<dbReference type="Pfam" id="PF00196">
    <property type="entry name" value="GerE"/>
    <property type="match status" value="1"/>
</dbReference>
<evidence type="ECO:0000256" key="1">
    <source>
        <dbReference type="ARBA" id="ARBA00023015"/>
    </source>
</evidence>
<evidence type="ECO:0000313" key="5">
    <source>
        <dbReference type="EMBL" id="GGM32570.1"/>
    </source>
</evidence>
<feature type="domain" description="HTH luxR-type" evidence="4">
    <location>
        <begin position="177"/>
        <end position="239"/>
    </location>
</feature>
<dbReference type="Gene3D" id="1.10.10.10">
    <property type="entry name" value="Winged helix-like DNA-binding domain superfamily/Winged helix DNA-binding domain"/>
    <property type="match status" value="1"/>
</dbReference>
<dbReference type="Proteomes" id="UP000616499">
    <property type="component" value="Unassembled WGS sequence"/>
</dbReference>
<dbReference type="CDD" id="cd06170">
    <property type="entry name" value="LuxR_C_like"/>
    <property type="match status" value="1"/>
</dbReference>
<gene>
    <name evidence="5" type="primary">rhlR</name>
    <name evidence="5" type="ORF">GCM10009425_48810</name>
</gene>
<dbReference type="EMBL" id="BMNW01000038">
    <property type="protein sequence ID" value="GGM32570.1"/>
    <property type="molecule type" value="Genomic_DNA"/>
</dbReference>
<proteinExistence type="predicted"/>
<evidence type="ECO:0000313" key="6">
    <source>
        <dbReference type="Proteomes" id="UP000616499"/>
    </source>
</evidence>
<dbReference type="PANTHER" id="PTHR44688:SF16">
    <property type="entry name" value="DNA-BINDING TRANSCRIPTIONAL ACTIVATOR DEVR_DOSR"/>
    <property type="match status" value="1"/>
</dbReference>
<dbReference type="PROSITE" id="PS00622">
    <property type="entry name" value="HTH_LUXR_1"/>
    <property type="match status" value="1"/>
</dbReference>
<reference evidence="6" key="1">
    <citation type="journal article" date="2019" name="Int. J. Syst. Evol. Microbiol.">
        <title>The Global Catalogue of Microorganisms (GCM) 10K type strain sequencing project: providing services to taxonomists for standard genome sequencing and annotation.</title>
        <authorList>
            <consortium name="The Broad Institute Genomics Platform"/>
            <consortium name="The Broad Institute Genome Sequencing Center for Infectious Disease"/>
            <person name="Wu L."/>
            <person name="Ma J."/>
        </authorList>
    </citation>
    <scope>NUCLEOTIDE SEQUENCE [LARGE SCALE GENOMIC DNA]</scope>
    <source>
        <strain evidence="6">JCM 13501</strain>
    </source>
</reference>
<dbReference type="Gene3D" id="3.30.450.80">
    <property type="entry name" value="Transcription factor LuxR-like, autoinducer-binding domain"/>
    <property type="match status" value="1"/>
</dbReference>
<dbReference type="InterPro" id="IPR005143">
    <property type="entry name" value="TF_LuxR_autoind-bd_dom"/>
</dbReference>
<protein>
    <submittedName>
        <fullName evidence="5">Regulatory protein RhlR</fullName>
    </submittedName>
</protein>
<dbReference type="PROSITE" id="PS50043">
    <property type="entry name" value="HTH_LUXR_2"/>
    <property type="match status" value="1"/>
</dbReference>
<sequence length="241" mass="27372">MQYVSNLQEWWENLSWQMASKQTPDEIYLLLGQSMTSHGFTYYAHGIKKALSFSNAKTTVYGTYPDEWKQRYNEMNYGADDPCISSSLDSGCSVVWDKRLQKQNEKLFNEAKECGLKFGITLSVRSIGNTISVVSLAREYEPISLSERLNFEFKMRAIQAILQESLVRLGDNRFVPTIVTLSKREREILQWTADGKSSKDISIILSISENTVKFHIKNIQEKFNAPNKVSAAAYAAALGII</sequence>
<dbReference type="SUPFAM" id="SSF46894">
    <property type="entry name" value="C-terminal effector domain of the bipartite response regulators"/>
    <property type="match status" value="1"/>
</dbReference>
<dbReference type="RefSeq" id="WP_188868722.1">
    <property type="nucleotide sequence ID" value="NZ_BMNW01000038.1"/>
</dbReference>
<name>A0ABQ2H3N4_9PSED</name>
<dbReference type="Pfam" id="PF03472">
    <property type="entry name" value="Autoind_bind"/>
    <property type="match status" value="1"/>
</dbReference>
<dbReference type="InterPro" id="IPR000792">
    <property type="entry name" value="Tscrpt_reg_LuxR_C"/>
</dbReference>
<dbReference type="InterPro" id="IPR036693">
    <property type="entry name" value="TF_LuxR_autoind-bd_dom_sf"/>
</dbReference>
<evidence type="ECO:0000256" key="2">
    <source>
        <dbReference type="ARBA" id="ARBA00023125"/>
    </source>
</evidence>